<comment type="subcellular location">
    <subcellularLocation>
        <location evidence="1">Membrane</location>
        <topology evidence="1">Multi-pass membrane protein</topology>
    </subcellularLocation>
</comment>
<evidence type="ECO:0000256" key="1">
    <source>
        <dbReference type="ARBA" id="ARBA00004141"/>
    </source>
</evidence>
<sequence>MVDTKEDNQPLSATEQNTKFIWSPKGKILALEITLCAIVTICKAVSFACYIWGCTTELVWAIFIFIIYAMDLHIYLHLSLMYYQWLDLIRATTGSLLLLVTSLVCFSWGWASSGEVAGSIFGLLAAAVFGYDAFGIIKYIKSLKEQGAAANVTVVQPVV</sequence>
<evidence type="ECO:0000256" key="3">
    <source>
        <dbReference type="ARBA" id="ARBA00022989"/>
    </source>
</evidence>
<dbReference type="EMBL" id="JAUYZG010000009">
    <property type="protein sequence ID" value="KAK2898518.1"/>
    <property type="molecule type" value="Genomic_DNA"/>
</dbReference>
<evidence type="ECO:0000256" key="2">
    <source>
        <dbReference type="ARBA" id="ARBA00022692"/>
    </source>
</evidence>
<gene>
    <name evidence="8" type="ORF">Q8A67_009936</name>
</gene>
<proteinExistence type="predicted"/>
<name>A0AA88TYG2_9TELE</name>
<dbReference type="GO" id="GO:0016020">
    <property type="term" value="C:membrane"/>
    <property type="evidence" value="ECO:0007669"/>
    <property type="project" value="UniProtKB-SubCell"/>
</dbReference>
<feature type="transmembrane region" description="Helical" evidence="6">
    <location>
        <begin position="59"/>
        <end position="76"/>
    </location>
</feature>
<comment type="caution">
    <text evidence="8">The sequence shown here is derived from an EMBL/GenBank/DDBJ whole genome shotgun (WGS) entry which is preliminary data.</text>
</comment>
<feature type="transmembrane region" description="Helical" evidence="6">
    <location>
        <begin position="116"/>
        <end position="137"/>
    </location>
</feature>
<keyword evidence="9" id="KW-1185">Reference proteome</keyword>
<organism evidence="8 9">
    <name type="scientific">Cirrhinus molitorella</name>
    <name type="common">mud carp</name>
    <dbReference type="NCBI Taxonomy" id="172907"/>
    <lineage>
        <taxon>Eukaryota</taxon>
        <taxon>Metazoa</taxon>
        <taxon>Chordata</taxon>
        <taxon>Craniata</taxon>
        <taxon>Vertebrata</taxon>
        <taxon>Euteleostomi</taxon>
        <taxon>Actinopterygii</taxon>
        <taxon>Neopterygii</taxon>
        <taxon>Teleostei</taxon>
        <taxon>Ostariophysi</taxon>
        <taxon>Cypriniformes</taxon>
        <taxon>Cyprinidae</taxon>
        <taxon>Labeoninae</taxon>
        <taxon>Labeonini</taxon>
        <taxon>Cirrhinus</taxon>
    </lineage>
</organism>
<keyword evidence="4 5" id="KW-0472">Membrane</keyword>
<protein>
    <recommendedName>
        <fullName evidence="7">MARVEL domain-containing protein</fullName>
    </recommendedName>
</protein>
<dbReference type="InterPro" id="IPR008253">
    <property type="entry name" value="Marvel"/>
</dbReference>
<evidence type="ECO:0000313" key="8">
    <source>
        <dbReference type="EMBL" id="KAK2898518.1"/>
    </source>
</evidence>
<reference evidence="8" key="1">
    <citation type="submission" date="2023-08" db="EMBL/GenBank/DDBJ databases">
        <title>Chromosome-level Genome Assembly of mud carp (Cirrhinus molitorella).</title>
        <authorList>
            <person name="Liu H."/>
        </authorList>
    </citation>
    <scope>NUCLEOTIDE SEQUENCE</scope>
    <source>
        <strain evidence="8">Prfri</strain>
        <tissue evidence="8">Muscle</tissue>
    </source>
</reference>
<keyword evidence="2 5" id="KW-0812">Transmembrane</keyword>
<evidence type="ECO:0000259" key="7">
    <source>
        <dbReference type="PROSITE" id="PS51225"/>
    </source>
</evidence>
<evidence type="ECO:0000256" key="6">
    <source>
        <dbReference type="SAM" id="Phobius"/>
    </source>
</evidence>
<feature type="domain" description="MARVEL" evidence="7">
    <location>
        <begin position="20"/>
        <end position="141"/>
    </location>
</feature>
<keyword evidence="3 6" id="KW-1133">Transmembrane helix</keyword>
<dbReference type="Proteomes" id="UP001187343">
    <property type="component" value="Unassembled WGS sequence"/>
</dbReference>
<evidence type="ECO:0000256" key="5">
    <source>
        <dbReference type="PROSITE-ProRule" id="PRU00581"/>
    </source>
</evidence>
<dbReference type="PROSITE" id="PS51225">
    <property type="entry name" value="MARVEL"/>
    <property type="match status" value="1"/>
</dbReference>
<feature type="transmembrane region" description="Helical" evidence="6">
    <location>
        <begin position="88"/>
        <end position="110"/>
    </location>
</feature>
<evidence type="ECO:0000313" key="9">
    <source>
        <dbReference type="Proteomes" id="UP001187343"/>
    </source>
</evidence>
<evidence type="ECO:0000256" key="4">
    <source>
        <dbReference type="ARBA" id="ARBA00023136"/>
    </source>
</evidence>
<dbReference type="AlphaFoldDB" id="A0AA88TYG2"/>
<accession>A0AA88TYG2</accession>
<feature type="transmembrane region" description="Helical" evidence="6">
    <location>
        <begin position="29"/>
        <end position="53"/>
    </location>
</feature>